<evidence type="ECO:0000256" key="2">
    <source>
        <dbReference type="SAM" id="MobiDB-lite"/>
    </source>
</evidence>
<sequence length="216" mass="24780">MDGQSTQPRKAQLDKEEREHLEDVVTEMRDRVEANVRYQLEDEYDLDEKPADDASLSEEQEALVEAIELEAVDGNEWDEGYEQYITGVGYTIVNRLAALRMMEVRGFIDDEVTRFREDGLTPAADRLVTEEFMLEEEAVLEAYRNACDDLAEEIEILFDRSSAYSLIDPDDDTYEDLCGMLDEVSDEVWRADDVLGWVYEYYNGTCLASADFATVS</sequence>
<organism evidence="3 4">
    <name type="scientific">Halorhabdus tiamatea SARL4B</name>
    <dbReference type="NCBI Taxonomy" id="1033806"/>
    <lineage>
        <taxon>Archaea</taxon>
        <taxon>Methanobacteriati</taxon>
        <taxon>Methanobacteriota</taxon>
        <taxon>Stenosarchaea group</taxon>
        <taxon>Halobacteria</taxon>
        <taxon>Halobacteriales</taxon>
        <taxon>Haloarculaceae</taxon>
        <taxon>Halorhabdus</taxon>
    </lineage>
</organism>
<dbReference type="AlphaFoldDB" id="S6D9G4"/>
<evidence type="ECO:0000313" key="3">
    <source>
        <dbReference type="EMBL" id="CCQ35166.1"/>
    </source>
</evidence>
<gene>
    <name evidence="3" type="ORF">HTIA_p3064</name>
</gene>
<dbReference type="HOGENOM" id="CLU_084114_0_0_2"/>
<dbReference type="PATRIC" id="fig|1033806.12.peg.3059"/>
<name>S6D9G4_9EURY</name>
<accession>S6D9G4</accession>
<dbReference type="EMBL" id="HF571521">
    <property type="protein sequence ID" value="CCQ35166.1"/>
    <property type="molecule type" value="Genomic_DNA"/>
</dbReference>
<reference evidence="3 4" key="1">
    <citation type="journal article" date="2014" name="Environ. Microbiol.">
        <title>Halorhabdus tiamatea: proteogenomics and glycosidase activity measurements identify the first cultivated euryarchaeon from a deep-sea anoxic brine lake as potential polysaccharide degrader.</title>
        <authorList>
            <person name="Werner J."/>
            <person name="Ferrer M."/>
            <person name="Michel G."/>
            <person name="Mann A.J."/>
            <person name="Huang S."/>
            <person name="Juarez S."/>
            <person name="Ciordia S."/>
            <person name="Albar J.P."/>
            <person name="Alcaide M."/>
            <person name="La Cono V."/>
            <person name="Yakimov M.M."/>
            <person name="Antunes A."/>
            <person name="Taborda M."/>
            <person name="Da Costa M.S."/>
            <person name="Amann R.I."/>
            <person name="Gloeckner F.O."/>
            <person name="Golyshina O.V."/>
            <person name="Golyshin P.N."/>
            <person name="Teeling H."/>
        </authorList>
    </citation>
    <scope>NUCLEOTIDE SEQUENCE [LARGE SCALE GENOMIC DNA]</scope>
    <source>
        <strain evidence="4">SARL4B</strain>
        <plasmid evidence="3">pHTIA</plasmid>
    </source>
</reference>
<feature type="region of interest" description="Disordered" evidence="2">
    <location>
        <begin position="1"/>
        <end position="21"/>
    </location>
</feature>
<feature type="coiled-coil region" evidence="1">
    <location>
        <begin position="133"/>
        <end position="160"/>
    </location>
</feature>
<evidence type="ECO:0000313" key="4">
    <source>
        <dbReference type="Proteomes" id="UP000015381"/>
    </source>
</evidence>
<protein>
    <submittedName>
        <fullName evidence="3">Uncharacterized protein</fullName>
    </submittedName>
</protein>
<dbReference type="Proteomes" id="UP000015381">
    <property type="component" value="Plasmid pHTIA"/>
</dbReference>
<dbReference type="SUPFAM" id="SSF53335">
    <property type="entry name" value="S-adenosyl-L-methionine-dependent methyltransferases"/>
    <property type="match status" value="1"/>
</dbReference>
<keyword evidence="4" id="KW-1185">Reference proteome</keyword>
<geneLocation type="plasmid" evidence="3 4">
    <name>pHTIA</name>
</geneLocation>
<keyword evidence="1" id="KW-0175">Coiled coil</keyword>
<keyword evidence="3" id="KW-0614">Plasmid</keyword>
<feature type="compositionally biased region" description="Basic and acidic residues" evidence="2">
    <location>
        <begin position="11"/>
        <end position="21"/>
    </location>
</feature>
<proteinExistence type="predicted"/>
<dbReference type="InterPro" id="IPR029063">
    <property type="entry name" value="SAM-dependent_MTases_sf"/>
</dbReference>
<evidence type="ECO:0000256" key="1">
    <source>
        <dbReference type="SAM" id="Coils"/>
    </source>
</evidence>
<dbReference type="KEGG" id="hti:HTIA_p3064"/>